<feature type="region of interest" description="Disordered" evidence="1">
    <location>
        <begin position="375"/>
        <end position="407"/>
    </location>
</feature>
<dbReference type="VEuPathDB" id="TriTrypDB:LdBPK_323480.1"/>
<reference evidence="2 3" key="1">
    <citation type="journal article" date="2018" name="Sci. Rep.">
        <title>A complete Leishmania donovani reference genome identifies novel genetic variations associated with virulence.</title>
        <authorList>
            <person name="Lypaczewski P."/>
            <person name="Hoshizaki J."/>
            <person name="Zhang W.-W."/>
            <person name="McCall L.-I."/>
            <person name="Torcivia-Rodriguez J."/>
            <person name="Simonyan V."/>
            <person name="Kaur A."/>
            <person name="Dewar K."/>
            <person name="Matlashewski G."/>
        </authorList>
    </citation>
    <scope>NUCLEOTIDE SEQUENCE [LARGE SCALE GENOMIC DNA]</scope>
    <source>
        <strain evidence="2 3">LdCL</strain>
    </source>
</reference>
<dbReference type="OrthoDB" id="266456at2759"/>
<feature type="compositionally biased region" description="Low complexity" evidence="1">
    <location>
        <begin position="804"/>
        <end position="824"/>
    </location>
</feature>
<dbReference type="VEuPathDB" id="TriTrypDB:LDHU3_32.4410"/>
<feature type="compositionally biased region" description="Basic residues" evidence="1">
    <location>
        <begin position="825"/>
        <end position="834"/>
    </location>
</feature>
<name>A0A3S7X647_LEIDO</name>
<protein>
    <submittedName>
        <fullName evidence="2">Uncharacterized protein</fullName>
    </submittedName>
</protein>
<dbReference type="AlphaFoldDB" id="A0A3S7X647"/>
<keyword evidence="3" id="KW-1185">Reference proteome</keyword>
<sequence>MTDLAAVAPTGAEDKYTFLVPYVKNSASDLVESVGTQTQGKTDAAITHITSAEDSRSPSTPESDSFEITTVAATPISPTATVSRWPSVQKTLEACMDPVFLACSSDMKDHKIAEEVLPLMDAAMTVCVSALASLSCLQPFFTGRTRSERIHTMLSAVRASNKLMLRDDLPAPASSFCALSVDEAEAAGLRVGLCSHAEGHARTVRTLECWQHTPECEDSPRSLTLSRLRATSPQQKTRQAELPSSAPCAPCAALASLLPADNAHAAWEANPPHEDVSVSCPVDANAPGRALSIAPAFPVAVAEEPAIIGVSAPRRTLKCPRVVGEEPLCSGNRDCAADNQEKIHIPTLRACVPVPKPPPTIDVLLTDAAAKFHGSTASSSAKEATSVPTMRSDLPVPATPSSATATANTTNRLHFSVTTAPFMPKSVLSATSGVAPAATPRRPTVCEHAGAFPADISEALAKETLTDSNTGCTHATPDLCAGSSWGKRHGAAGAWRRGLMAAPPMPVDESPSTSLRKEVCCMPAERPPRALGAAMPQAPRAIDVSPRMADALPLAELRPPRPLMVAIPSESVPGSGLGGCGPICPSPAGAQLSPCPLSQSRRHRHDPYSPAGFVLCAEKSCALSLSQMSIPAARAFTSSASPRPASSACNSSAAGEMMSFSFADPLIKATARLQERRRLLRADTTRTPLSELESASCSVAHSSPACESGDDVEDAPCRSLPLCEALFAAARAEPTAAATAAFVNSVDEDAVSPADAAAAAGAPKSYAEALRLSAKALPPALVVAAKPAGKREKSPKAKSRAPHRSAAASSSHVKNSSSATAKTATKAKRPSLSA</sequence>
<dbReference type="Proteomes" id="UP000274082">
    <property type="component" value="Chromosome 32"/>
</dbReference>
<evidence type="ECO:0000313" key="2">
    <source>
        <dbReference type="EMBL" id="AYU81898.1"/>
    </source>
</evidence>
<feature type="compositionally biased region" description="Low complexity" evidence="1">
    <location>
        <begin position="375"/>
        <end position="386"/>
    </location>
</feature>
<gene>
    <name evidence="2" type="ORF">LdCL_320040700</name>
</gene>
<dbReference type="VEuPathDB" id="TriTrypDB:LdCL_320040700"/>
<accession>A0A3S7X647</accession>
<dbReference type="EMBL" id="CP029531">
    <property type="protein sequence ID" value="AYU81898.1"/>
    <property type="molecule type" value="Genomic_DNA"/>
</dbReference>
<feature type="region of interest" description="Disordered" evidence="1">
    <location>
        <begin position="785"/>
        <end position="834"/>
    </location>
</feature>
<organism evidence="2 3">
    <name type="scientific">Leishmania donovani</name>
    <dbReference type="NCBI Taxonomy" id="5661"/>
    <lineage>
        <taxon>Eukaryota</taxon>
        <taxon>Discoba</taxon>
        <taxon>Euglenozoa</taxon>
        <taxon>Kinetoplastea</taxon>
        <taxon>Metakinetoplastina</taxon>
        <taxon>Trypanosomatida</taxon>
        <taxon>Trypanosomatidae</taxon>
        <taxon>Leishmaniinae</taxon>
        <taxon>Leishmania</taxon>
    </lineage>
</organism>
<proteinExistence type="predicted"/>
<evidence type="ECO:0000256" key="1">
    <source>
        <dbReference type="SAM" id="MobiDB-lite"/>
    </source>
</evidence>
<evidence type="ECO:0000313" key="3">
    <source>
        <dbReference type="Proteomes" id="UP000274082"/>
    </source>
</evidence>